<dbReference type="RefSeq" id="XP_034236664.1">
    <property type="nucleotide sequence ID" value="XM_034380773.1"/>
</dbReference>
<evidence type="ECO:0000313" key="6">
    <source>
        <dbReference type="RefSeq" id="XP_034236664.1"/>
    </source>
</evidence>
<feature type="compositionally biased region" description="Basic residues" evidence="1">
    <location>
        <begin position="19"/>
        <end position="30"/>
    </location>
</feature>
<dbReference type="InterPro" id="IPR048366">
    <property type="entry name" value="TNP-like_GBD"/>
</dbReference>
<dbReference type="Pfam" id="PF21787">
    <property type="entry name" value="TNP-like_RNaseH_N"/>
    <property type="match status" value="1"/>
</dbReference>
<evidence type="ECO:0000259" key="3">
    <source>
        <dbReference type="Pfam" id="PF21788"/>
    </source>
</evidence>
<dbReference type="Proteomes" id="UP000515158">
    <property type="component" value="Unplaced"/>
</dbReference>
<proteinExistence type="predicted"/>
<evidence type="ECO:0000259" key="4">
    <source>
        <dbReference type="Pfam" id="PF21789"/>
    </source>
</evidence>
<sequence length="891" mass="100981">MPKRSGLFSFIVNMPRKGRRSSFTHVKSGRFHRDSGGAGRGYVAGRPTTPDVPVGELRSPSLSPSPSPVPSDDTSFSDISIGSMPSPGPSVACSDSNDTNDFMDALQDFSDSDSILEENTASSKAKFLEQSLELIRAVLPKHWIVIADQEGFNVVKLSFGRDPAIQRNVFVTFGGAVRITVHRKPISRDLQDFFLDGWKENIVLTSQSQKLFVDRLLAIVLKVRSSEICAGADNENLSDMWAADASGCVDTNPYAESRYVKTFRSNKCSLLVPVAKWRCPECMKANDRLRERFKSHQKEEVHPNTRNDFLDPQQAAKKLKKQHEEIKKSKLKIDYLKKVRLQLEQEGVNIDSDVSDSLLETLRDAELTPMQSLFLQQQLHYSTLSDARAMRWHPSMIRFALMLRCAAGASGYEAIRQSGVIKLPGERTLFDYTNAVPREIGVFHKKLDTIHEKNKEYTEDHQNFHNLLMDEIYISQKLVYRKADGSLVGYCELTEVEKEMDLLEEKIQGTSKSQPETAKCILAYMIKGVSNSVKELVAAYPVKALKKEDLYERTWEVISACETRNVKILAVVADGNAVNRSFFQMHTPATVSKLHPDLVFDTINMCAPDRKLYFISDPPHLIKTIRNCFAKSGQGKKCTRLLTKNKQYIVWKTIERLYLSEVQNTLRRAYKLTSQNVYLNSYTCMRVNYAVQVLSNTVGQDLKDKKWPGTEETVNFILNCDKFFDNLNGAHSEMGKRTANSRLSPYTSTEDWRFEELLTFEKYLMDWEKEVGNLKLNQAAKAKCLLSHQTLEGIYITINAFIGAVKFMLDIGAKFINARVFCQDPLEQYFSKQRAAGGGKSNPTVVSFLNADKKISIHRDLNVKRKGVNTSEASKMMEASDEPLPKRKRKR</sequence>
<protein>
    <submittedName>
        <fullName evidence="6">Uncharacterized protein LOC117642519 isoform X1</fullName>
    </submittedName>
</protein>
<keyword evidence="5" id="KW-1185">Reference proteome</keyword>
<feature type="domain" description="Transposable element P transposase-like GTP-binding insertion" evidence="3">
    <location>
        <begin position="620"/>
        <end position="730"/>
    </location>
</feature>
<reference evidence="6" key="1">
    <citation type="submission" date="2025-08" db="UniProtKB">
        <authorList>
            <consortium name="RefSeq"/>
        </authorList>
    </citation>
    <scope>IDENTIFICATION</scope>
    <source>
        <tissue evidence="6">Total insect</tissue>
    </source>
</reference>
<dbReference type="InterPro" id="IPR048367">
    <property type="entry name" value="TNP-like_RNaseH_C"/>
</dbReference>
<organism evidence="6">
    <name type="scientific">Thrips palmi</name>
    <name type="common">Melon thrips</name>
    <dbReference type="NCBI Taxonomy" id="161013"/>
    <lineage>
        <taxon>Eukaryota</taxon>
        <taxon>Metazoa</taxon>
        <taxon>Ecdysozoa</taxon>
        <taxon>Arthropoda</taxon>
        <taxon>Hexapoda</taxon>
        <taxon>Insecta</taxon>
        <taxon>Pterygota</taxon>
        <taxon>Neoptera</taxon>
        <taxon>Paraneoptera</taxon>
        <taxon>Thysanoptera</taxon>
        <taxon>Terebrantia</taxon>
        <taxon>Thripoidea</taxon>
        <taxon>Thripidae</taxon>
        <taxon>Thrips</taxon>
    </lineage>
</organism>
<name>A0A6P8ZK85_THRPL</name>
<dbReference type="OrthoDB" id="8948150at2759"/>
<feature type="compositionally biased region" description="Low complexity" evidence="1">
    <location>
        <begin position="70"/>
        <end position="85"/>
    </location>
</feature>
<dbReference type="InterPro" id="IPR048365">
    <property type="entry name" value="TNP-like_RNaseH_N"/>
</dbReference>
<feature type="domain" description="Transposable element P transposase-like RNase H C-terminal" evidence="4">
    <location>
        <begin position="822"/>
        <end position="851"/>
    </location>
</feature>
<feature type="domain" description="Transposable element P transposase-like RNase H" evidence="2">
    <location>
        <begin position="440"/>
        <end position="584"/>
    </location>
</feature>
<evidence type="ECO:0000313" key="5">
    <source>
        <dbReference type="Proteomes" id="UP000515158"/>
    </source>
</evidence>
<dbReference type="KEGG" id="tpal:117642519"/>
<dbReference type="Pfam" id="PF21789">
    <property type="entry name" value="TNP-like_RNaseH_C"/>
    <property type="match status" value="1"/>
</dbReference>
<dbReference type="Pfam" id="PF21788">
    <property type="entry name" value="TNP-like_GBD"/>
    <property type="match status" value="1"/>
</dbReference>
<evidence type="ECO:0000256" key="1">
    <source>
        <dbReference type="SAM" id="MobiDB-lite"/>
    </source>
</evidence>
<feature type="region of interest" description="Disordered" evidence="1">
    <location>
        <begin position="19"/>
        <end position="94"/>
    </location>
</feature>
<dbReference type="InParanoid" id="A0A6P8ZK85"/>
<accession>A0A6P8ZK85</accession>
<evidence type="ECO:0000259" key="2">
    <source>
        <dbReference type="Pfam" id="PF21787"/>
    </source>
</evidence>
<gene>
    <name evidence="6" type="primary">LOC117642519</name>
</gene>
<dbReference type="GeneID" id="117642519"/>
<dbReference type="AlphaFoldDB" id="A0A6P8ZK85"/>
<feature type="region of interest" description="Disordered" evidence="1">
    <location>
        <begin position="866"/>
        <end position="891"/>
    </location>
</feature>